<dbReference type="InterPro" id="IPR016181">
    <property type="entry name" value="Acyl_CoA_acyltransferase"/>
</dbReference>
<feature type="domain" description="N-acetyltransferase" evidence="1">
    <location>
        <begin position="17"/>
        <end position="189"/>
    </location>
</feature>
<dbReference type="PANTHER" id="PTHR43792:SF1">
    <property type="entry name" value="N-ACETYLTRANSFERASE DOMAIN-CONTAINING PROTEIN"/>
    <property type="match status" value="1"/>
</dbReference>
<reference evidence="2 3" key="1">
    <citation type="submission" date="2018-05" db="EMBL/GenBank/DDBJ databases">
        <title>Brachybacterium sp. M1HQ-2T, whole genome shotgun sequence.</title>
        <authorList>
            <person name="Tuo L."/>
        </authorList>
    </citation>
    <scope>NUCLEOTIDE SEQUENCE [LARGE SCALE GENOMIC DNA]</scope>
    <source>
        <strain evidence="2 3">M1HQ-2</strain>
    </source>
</reference>
<dbReference type="OrthoDB" id="9132139at2"/>
<dbReference type="Pfam" id="PF13302">
    <property type="entry name" value="Acetyltransf_3"/>
    <property type="match status" value="1"/>
</dbReference>
<dbReference type="RefSeq" id="WP_109276460.1">
    <property type="nucleotide sequence ID" value="NZ_QFKX01000005.1"/>
</dbReference>
<dbReference type="Gene3D" id="3.40.630.30">
    <property type="match status" value="1"/>
</dbReference>
<dbReference type="InterPro" id="IPR051531">
    <property type="entry name" value="N-acetyltransferase"/>
</dbReference>
<dbReference type="AlphaFoldDB" id="A0A2U2RHZ8"/>
<dbReference type="InterPro" id="IPR000182">
    <property type="entry name" value="GNAT_dom"/>
</dbReference>
<accession>A0A2U2RHZ8</accession>
<sequence length="211" mass="24005">MSTTLGDLDWPFRTDRLVLRRARSEDADAIWDWYQRPDVHEWTSGRPHSLEYHRQRWEEGLPWRIVGERSPHGGAGAGTCGEIAATGLITTLDPWGQEAVRSRTRHTMAELGWVMHPDHSGQGLGTEFARELLCIAIAEMGLRRVTALCFAENRASWRIMEKIGMRCEGTHRADSLHVTRGWVDSMTWAVLAEEWHAQQAGPDTPRQDPTQ</sequence>
<dbReference type="EMBL" id="QFKX01000005">
    <property type="protein sequence ID" value="PWH05497.1"/>
    <property type="molecule type" value="Genomic_DNA"/>
</dbReference>
<evidence type="ECO:0000313" key="2">
    <source>
        <dbReference type="EMBL" id="PWH05497.1"/>
    </source>
</evidence>
<keyword evidence="2" id="KW-0808">Transferase</keyword>
<protein>
    <submittedName>
        <fullName evidence="2">GNAT family N-acetyltransferase</fullName>
    </submittedName>
</protein>
<dbReference type="Proteomes" id="UP000245590">
    <property type="component" value="Unassembled WGS sequence"/>
</dbReference>
<name>A0A2U2RHZ8_9MICO</name>
<comment type="caution">
    <text evidence="2">The sequence shown here is derived from an EMBL/GenBank/DDBJ whole genome shotgun (WGS) entry which is preliminary data.</text>
</comment>
<dbReference type="PROSITE" id="PS51186">
    <property type="entry name" value="GNAT"/>
    <property type="match status" value="1"/>
</dbReference>
<organism evidence="2 3">
    <name type="scientific">Brachybacterium endophyticum</name>
    <dbReference type="NCBI Taxonomy" id="2182385"/>
    <lineage>
        <taxon>Bacteria</taxon>
        <taxon>Bacillati</taxon>
        <taxon>Actinomycetota</taxon>
        <taxon>Actinomycetes</taxon>
        <taxon>Micrococcales</taxon>
        <taxon>Dermabacteraceae</taxon>
        <taxon>Brachybacterium</taxon>
    </lineage>
</organism>
<proteinExistence type="predicted"/>
<gene>
    <name evidence="2" type="ORF">DEO23_13065</name>
</gene>
<keyword evidence="3" id="KW-1185">Reference proteome</keyword>
<evidence type="ECO:0000313" key="3">
    <source>
        <dbReference type="Proteomes" id="UP000245590"/>
    </source>
</evidence>
<dbReference type="PANTHER" id="PTHR43792">
    <property type="entry name" value="GNAT FAMILY, PUTATIVE (AFU_ORTHOLOGUE AFUA_3G00765)-RELATED-RELATED"/>
    <property type="match status" value="1"/>
</dbReference>
<dbReference type="GO" id="GO:0016747">
    <property type="term" value="F:acyltransferase activity, transferring groups other than amino-acyl groups"/>
    <property type="evidence" value="ECO:0007669"/>
    <property type="project" value="InterPro"/>
</dbReference>
<dbReference type="SUPFAM" id="SSF55729">
    <property type="entry name" value="Acyl-CoA N-acyltransferases (Nat)"/>
    <property type="match status" value="1"/>
</dbReference>
<evidence type="ECO:0000259" key="1">
    <source>
        <dbReference type="PROSITE" id="PS51186"/>
    </source>
</evidence>